<protein>
    <submittedName>
        <fullName evidence="1">Putative transposase</fullName>
    </submittedName>
</protein>
<dbReference type="EMBL" id="NNRK01000021">
    <property type="protein sequence ID" value="OYR16768.1"/>
    <property type="molecule type" value="Genomic_DNA"/>
</dbReference>
<organism evidence="1 2">
    <name type="scientific">Brucella rhizosphaerae</name>
    <dbReference type="NCBI Taxonomy" id="571254"/>
    <lineage>
        <taxon>Bacteria</taxon>
        <taxon>Pseudomonadati</taxon>
        <taxon>Pseudomonadota</taxon>
        <taxon>Alphaproteobacteria</taxon>
        <taxon>Hyphomicrobiales</taxon>
        <taxon>Brucellaceae</taxon>
        <taxon>Brucella/Ochrobactrum group</taxon>
        <taxon>Brucella</taxon>
    </lineage>
</organism>
<gene>
    <name evidence="1" type="ORF">CEV32_4098</name>
</gene>
<sequence length="46" mass="4831">MLLSVKKRSGFGSSVSRGILQSTSDAIDRLLVTSGMPMKSSSQSKA</sequence>
<dbReference type="Proteomes" id="UP000216345">
    <property type="component" value="Unassembled WGS sequence"/>
</dbReference>
<dbReference type="AlphaFoldDB" id="A0A256FPT5"/>
<evidence type="ECO:0000313" key="1">
    <source>
        <dbReference type="EMBL" id="OYR16768.1"/>
    </source>
</evidence>
<reference evidence="1 2" key="1">
    <citation type="submission" date="2017-07" db="EMBL/GenBank/DDBJ databases">
        <title>Phylogenetic study on the rhizospheric bacterium Ochrobactrum sp. A44.</title>
        <authorList>
            <person name="Krzyzanowska D.M."/>
            <person name="Ossowicki A."/>
            <person name="Rajewska M."/>
            <person name="Maciag T."/>
            <person name="Kaczynski Z."/>
            <person name="Czerwicka M."/>
            <person name="Jafra S."/>
        </authorList>
    </citation>
    <scope>NUCLEOTIDE SEQUENCE [LARGE SCALE GENOMIC DNA]</scope>
    <source>
        <strain evidence="1 2">PR17</strain>
    </source>
</reference>
<keyword evidence="2" id="KW-1185">Reference proteome</keyword>
<evidence type="ECO:0000313" key="2">
    <source>
        <dbReference type="Proteomes" id="UP000216345"/>
    </source>
</evidence>
<comment type="caution">
    <text evidence="1">The sequence shown here is derived from an EMBL/GenBank/DDBJ whole genome shotgun (WGS) entry which is preliminary data.</text>
</comment>
<accession>A0A256FPT5</accession>
<name>A0A256FPT5_9HYPH</name>
<proteinExistence type="predicted"/>